<dbReference type="PANTHER" id="PTHR22893:SF91">
    <property type="entry name" value="NADPH DEHYDROGENASE 2-RELATED"/>
    <property type="match status" value="1"/>
</dbReference>
<sequence>MNDIVTGHPALRPERIGGLTLANRLAVSPMTRVSAAPDGTPTPEMADYYAAYAEGGFGLLISEGTYTDTVHSQGYLNQPGIVSGEHTEAWREITERVHAAGSRFVMQLMHAGALSQGNRYRDDTAGPSAVLPRGEKMPEYGGSGKWPVPKAMTPADIETAVDGFVRSAVRARRAGFDGVEVHGANGYLVDQFLTDYTNLRDDSYGGPVSGRVRLAAEVVAAIRAEVGAGFCVGIRLSQTKVNDFTHRWPGGSHDAKVIFAALAEAGASYLHIASEGRDWIETARLDGGATITGLARQVTGLPVIANGGMHDLARAAQVLSDGHADLLSVGRGALANPDLPRRLHQGRPLAEFDHMMLQPMATLGNAALWRQAATI</sequence>
<accession>A0ABP4RGV5</accession>
<dbReference type="Proteomes" id="UP001500064">
    <property type="component" value="Unassembled WGS sequence"/>
</dbReference>
<keyword evidence="4" id="KW-1185">Reference proteome</keyword>
<proteinExistence type="predicted"/>
<dbReference type="InterPro" id="IPR013785">
    <property type="entry name" value="Aldolase_TIM"/>
</dbReference>
<evidence type="ECO:0000256" key="1">
    <source>
        <dbReference type="SAM" id="MobiDB-lite"/>
    </source>
</evidence>
<dbReference type="InterPro" id="IPR045247">
    <property type="entry name" value="Oye-like"/>
</dbReference>
<dbReference type="RefSeq" id="WP_346109532.1">
    <property type="nucleotide sequence ID" value="NZ_BAAAMU010000046.1"/>
</dbReference>
<dbReference type="Pfam" id="PF00724">
    <property type="entry name" value="Oxidored_FMN"/>
    <property type="match status" value="1"/>
</dbReference>
<feature type="region of interest" description="Disordered" evidence="1">
    <location>
        <begin position="117"/>
        <end position="147"/>
    </location>
</feature>
<dbReference type="CDD" id="cd02803">
    <property type="entry name" value="OYE_like_FMN_family"/>
    <property type="match status" value="1"/>
</dbReference>
<reference evidence="4" key="1">
    <citation type="journal article" date="2019" name="Int. J. Syst. Evol. Microbiol.">
        <title>The Global Catalogue of Microorganisms (GCM) 10K type strain sequencing project: providing services to taxonomists for standard genome sequencing and annotation.</title>
        <authorList>
            <consortium name="The Broad Institute Genomics Platform"/>
            <consortium name="The Broad Institute Genome Sequencing Center for Infectious Disease"/>
            <person name="Wu L."/>
            <person name="Ma J."/>
        </authorList>
    </citation>
    <scope>NUCLEOTIDE SEQUENCE [LARGE SCALE GENOMIC DNA]</scope>
    <source>
        <strain evidence="4">JCM 13929</strain>
    </source>
</reference>
<feature type="domain" description="NADH:flavin oxidoreductase/NADH oxidase N-terminal" evidence="2">
    <location>
        <begin position="13"/>
        <end position="349"/>
    </location>
</feature>
<organism evidence="3 4">
    <name type="scientific">Nonomuraea maheshkhaliensis</name>
    <dbReference type="NCBI Taxonomy" id="419590"/>
    <lineage>
        <taxon>Bacteria</taxon>
        <taxon>Bacillati</taxon>
        <taxon>Actinomycetota</taxon>
        <taxon>Actinomycetes</taxon>
        <taxon>Streptosporangiales</taxon>
        <taxon>Streptosporangiaceae</taxon>
        <taxon>Nonomuraea</taxon>
    </lineage>
</organism>
<protein>
    <submittedName>
        <fullName evidence="3">NADH:flavin oxidoreductase</fullName>
    </submittedName>
</protein>
<evidence type="ECO:0000313" key="3">
    <source>
        <dbReference type="EMBL" id="GAA1652059.1"/>
    </source>
</evidence>
<evidence type="ECO:0000313" key="4">
    <source>
        <dbReference type="Proteomes" id="UP001500064"/>
    </source>
</evidence>
<gene>
    <name evidence="3" type="ORF">GCM10009733_056500</name>
</gene>
<dbReference type="PANTHER" id="PTHR22893">
    <property type="entry name" value="NADH OXIDOREDUCTASE-RELATED"/>
    <property type="match status" value="1"/>
</dbReference>
<dbReference type="InterPro" id="IPR001155">
    <property type="entry name" value="OxRdtase_FMN_N"/>
</dbReference>
<dbReference type="Gene3D" id="3.20.20.70">
    <property type="entry name" value="Aldolase class I"/>
    <property type="match status" value="1"/>
</dbReference>
<comment type="caution">
    <text evidence="3">The sequence shown here is derived from an EMBL/GenBank/DDBJ whole genome shotgun (WGS) entry which is preliminary data.</text>
</comment>
<dbReference type="SUPFAM" id="SSF51395">
    <property type="entry name" value="FMN-linked oxidoreductases"/>
    <property type="match status" value="1"/>
</dbReference>
<name>A0ABP4RGV5_9ACTN</name>
<dbReference type="EMBL" id="BAAAMU010000046">
    <property type="protein sequence ID" value="GAA1652059.1"/>
    <property type="molecule type" value="Genomic_DNA"/>
</dbReference>
<evidence type="ECO:0000259" key="2">
    <source>
        <dbReference type="Pfam" id="PF00724"/>
    </source>
</evidence>